<evidence type="ECO:0000313" key="2">
    <source>
        <dbReference type="EMBL" id="CAE0264738.1"/>
    </source>
</evidence>
<evidence type="ECO:0000256" key="1">
    <source>
        <dbReference type="SAM" id="MobiDB-lite"/>
    </source>
</evidence>
<dbReference type="InterPro" id="IPR036322">
    <property type="entry name" value="WD40_repeat_dom_sf"/>
</dbReference>
<dbReference type="AlphaFoldDB" id="A0A7S3LUA7"/>
<feature type="region of interest" description="Disordered" evidence="1">
    <location>
        <begin position="1"/>
        <end position="34"/>
    </location>
</feature>
<dbReference type="SUPFAM" id="SSF50978">
    <property type="entry name" value="WD40 repeat-like"/>
    <property type="match status" value="1"/>
</dbReference>
<protein>
    <submittedName>
        <fullName evidence="2">Uncharacterized protein</fullName>
    </submittedName>
</protein>
<dbReference type="EMBL" id="HBIB01041416">
    <property type="protein sequence ID" value="CAE0264738.1"/>
    <property type="molecule type" value="Transcribed_RNA"/>
</dbReference>
<name>A0A7S3LUA7_9EUKA</name>
<feature type="compositionally biased region" description="Basic and acidic residues" evidence="1">
    <location>
        <begin position="10"/>
        <end position="34"/>
    </location>
</feature>
<proteinExistence type="predicted"/>
<reference evidence="2" key="1">
    <citation type="submission" date="2021-01" db="EMBL/GenBank/DDBJ databases">
        <authorList>
            <person name="Corre E."/>
            <person name="Pelletier E."/>
            <person name="Niang G."/>
            <person name="Scheremetjew M."/>
            <person name="Finn R."/>
            <person name="Kale V."/>
            <person name="Holt S."/>
            <person name="Cochrane G."/>
            <person name="Meng A."/>
            <person name="Brown T."/>
            <person name="Cohen L."/>
        </authorList>
    </citation>
    <scope>NUCLEOTIDE SEQUENCE</scope>
    <source>
        <strain evidence="2">NIES-2562</strain>
    </source>
</reference>
<organism evidence="2">
    <name type="scientific">Palpitomonas bilix</name>
    <dbReference type="NCBI Taxonomy" id="652834"/>
    <lineage>
        <taxon>Eukaryota</taxon>
        <taxon>Eukaryota incertae sedis</taxon>
    </lineage>
</organism>
<accession>A0A7S3LUA7</accession>
<sequence length="447" mass="47926">MAEMSAGGVRQKERGRRERERLRGLVGDSRKQKKEGSGVMWRRWVCPPPTIYLALLQREVEGSVHRRKEASVRQQYERRQLGFGRSWTRQSGVSVQPLAEFTSCLSSTPIFCHAGGGGARESAGRGEGGGGGGGEEEVVHLAYIGRDDALYLAESRWGQQVEVRGVALAGGSKVMDAAWLDDGSVMVVNAVGGILDGDDHMSHLQYHVLSPFSPSSPPFGSMTAVRGMHTAVCFGHAASTCSEGGRGVWAGRQGAIAHLDIDRQLQQTSVLLPSRKLKKRLIPDITCLTAVGCPHTVVAGLQNGRIIIADRRSPFSAGDAPIFHEEQYKVRSMTWSDDVYVAVAAMDAPPCLLDLRKQGVVVRYDHPPAVTVTALPGGVVAAATSSEVGLFESARPAPAAHIEVGESEGGIVSIGSVPVFDVKEGMTRLFVSTRKRLLSVSLDVGRV</sequence>
<gene>
    <name evidence="2" type="ORF">PBIL07802_LOCUS27062</name>
</gene>